<evidence type="ECO:0000313" key="2">
    <source>
        <dbReference type="Proteomes" id="UP000828048"/>
    </source>
</evidence>
<dbReference type="EMBL" id="CM037158">
    <property type="protein sequence ID" value="KAH7851760.1"/>
    <property type="molecule type" value="Genomic_DNA"/>
</dbReference>
<keyword evidence="2" id="KW-1185">Reference proteome</keyword>
<dbReference type="Proteomes" id="UP000828048">
    <property type="component" value="Chromosome 8"/>
</dbReference>
<sequence>MEFDPKHLINLRELWVRITRKAKKFTLDSIGRLRSLQALDLSFHIVDSGSFPTLQPLSDCKYLFQLRLDVEGCWKLPIEVHQFLQNLKYPFINAKYLIEDPMPLLEKLPNLTFLDLSAYCGTKLACSSGGFPRLEIL</sequence>
<accession>A0ACB7YG48</accession>
<evidence type="ECO:0000313" key="1">
    <source>
        <dbReference type="EMBL" id="KAH7851760.1"/>
    </source>
</evidence>
<organism evidence="1 2">
    <name type="scientific">Vaccinium darrowii</name>
    <dbReference type="NCBI Taxonomy" id="229202"/>
    <lineage>
        <taxon>Eukaryota</taxon>
        <taxon>Viridiplantae</taxon>
        <taxon>Streptophyta</taxon>
        <taxon>Embryophyta</taxon>
        <taxon>Tracheophyta</taxon>
        <taxon>Spermatophyta</taxon>
        <taxon>Magnoliopsida</taxon>
        <taxon>eudicotyledons</taxon>
        <taxon>Gunneridae</taxon>
        <taxon>Pentapetalae</taxon>
        <taxon>asterids</taxon>
        <taxon>Ericales</taxon>
        <taxon>Ericaceae</taxon>
        <taxon>Vaccinioideae</taxon>
        <taxon>Vaccinieae</taxon>
        <taxon>Vaccinium</taxon>
    </lineage>
</organism>
<reference evidence="1 2" key="1">
    <citation type="journal article" date="2021" name="Hortic Res">
        <title>High-quality reference genome and annotation aids understanding of berry development for evergreen blueberry (Vaccinium darrowii).</title>
        <authorList>
            <person name="Yu J."/>
            <person name="Hulse-Kemp A.M."/>
            <person name="Babiker E."/>
            <person name="Staton M."/>
        </authorList>
    </citation>
    <scope>NUCLEOTIDE SEQUENCE [LARGE SCALE GENOMIC DNA]</scope>
    <source>
        <strain evidence="2">cv. NJ 8807/NJ 8810</strain>
        <tissue evidence="1">Young leaf</tissue>
    </source>
</reference>
<proteinExistence type="predicted"/>
<comment type="caution">
    <text evidence="1">The sequence shown here is derived from an EMBL/GenBank/DDBJ whole genome shotgun (WGS) entry which is preliminary data.</text>
</comment>
<protein>
    <submittedName>
        <fullName evidence="1">Uncharacterized protein</fullName>
    </submittedName>
</protein>
<gene>
    <name evidence="1" type="ORF">Vadar_016241</name>
</gene>
<name>A0ACB7YG48_9ERIC</name>